<proteinExistence type="predicted"/>
<accession>A0ABT0Y3R7</accession>
<keyword evidence="2" id="KW-0255">Endonuclease</keyword>
<evidence type="ECO:0000313" key="3">
    <source>
        <dbReference type="Proteomes" id="UP001523216"/>
    </source>
</evidence>
<dbReference type="EMBL" id="JAMQOL010000032">
    <property type="protein sequence ID" value="MCM4080480.1"/>
    <property type="molecule type" value="Genomic_DNA"/>
</dbReference>
<evidence type="ECO:0000313" key="2">
    <source>
        <dbReference type="EMBL" id="MCM4080480.1"/>
    </source>
</evidence>
<sequence length="379" mass="39816">MRTLSDIPVDRVVALPDADIDDLAHSLAAGRGELAPLVVRTPFRGATPGAFAEAAVEELERAAVGLLPAWLPGVNESRPDVGGLAAARLLAADTARTSRYPHAFLADLAVLALTGRRPHRSLPLRIRARELARLVAQAFGRRHTVLLVDGASLLVDGASGKGNGGCGAADGGCHSGCGAADSGCGCGRGVGGAGEVRDGVGDAGSVGGINGDAVVAGAEWLVSSGGPAVWLVGVRNERLPSVRVGIEPVKGSVAEAGRPHPASAVEAALEAALARESWATGRRWNQDYRSNALTPPVRLDLWWPAERCVVEIDGPEHCRPERYELDRRRDVRLTLDGYAVLRFTNARIVHDVGAVVHQIGTFVRGRRRDAAEGNNYGRR</sequence>
<protein>
    <submittedName>
        <fullName evidence="2">Endonuclease domain-containing protein</fullName>
    </submittedName>
</protein>
<dbReference type="SUPFAM" id="SSF52980">
    <property type="entry name" value="Restriction endonuclease-like"/>
    <property type="match status" value="1"/>
</dbReference>
<comment type="caution">
    <text evidence="2">The sequence shown here is derived from an EMBL/GenBank/DDBJ whole genome shotgun (WGS) entry which is preliminary data.</text>
</comment>
<feature type="domain" description="DUF559" evidence="1">
    <location>
        <begin position="304"/>
        <end position="362"/>
    </location>
</feature>
<dbReference type="InterPro" id="IPR007569">
    <property type="entry name" value="DUF559"/>
</dbReference>
<organism evidence="2 3">
    <name type="scientific">Paractinoplanes hotanensis</name>
    <dbReference type="NCBI Taxonomy" id="2906497"/>
    <lineage>
        <taxon>Bacteria</taxon>
        <taxon>Bacillati</taxon>
        <taxon>Actinomycetota</taxon>
        <taxon>Actinomycetes</taxon>
        <taxon>Micromonosporales</taxon>
        <taxon>Micromonosporaceae</taxon>
        <taxon>Paractinoplanes</taxon>
    </lineage>
</organism>
<gene>
    <name evidence="2" type="ORF">LXN57_23145</name>
</gene>
<dbReference type="RefSeq" id="WP_251800272.1">
    <property type="nucleotide sequence ID" value="NZ_JAMQOL010000032.1"/>
</dbReference>
<reference evidence="2 3" key="1">
    <citation type="submission" date="2022-06" db="EMBL/GenBank/DDBJ databases">
        <title>Actinoplanes abujensis sp. nov., isolated from Nigerian arid soil.</title>
        <authorList>
            <person name="Ding P."/>
        </authorList>
    </citation>
    <scope>NUCLEOTIDE SEQUENCE [LARGE SCALE GENOMIC DNA]</scope>
    <source>
        <strain evidence="3">TRM88002</strain>
    </source>
</reference>
<name>A0ABT0Y3R7_9ACTN</name>
<keyword evidence="2" id="KW-0540">Nuclease</keyword>
<dbReference type="Pfam" id="PF04480">
    <property type="entry name" value="DUF559"/>
    <property type="match status" value="1"/>
</dbReference>
<dbReference type="InterPro" id="IPR011335">
    <property type="entry name" value="Restrct_endonuc-II-like"/>
</dbReference>
<dbReference type="Proteomes" id="UP001523216">
    <property type="component" value="Unassembled WGS sequence"/>
</dbReference>
<keyword evidence="2" id="KW-0378">Hydrolase</keyword>
<keyword evidence="3" id="KW-1185">Reference proteome</keyword>
<evidence type="ECO:0000259" key="1">
    <source>
        <dbReference type="Pfam" id="PF04480"/>
    </source>
</evidence>
<dbReference type="Gene3D" id="3.40.960.10">
    <property type="entry name" value="VSR Endonuclease"/>
    <property type="match status" value="1"/>
</dbReference>
<dbReference type="GO" id="GO:0004519">
    <property type="term" value="F:endonuclease activity"/>
    <property type="evidence" value="ECO:0007669"/>
    <property type="project" value="UniProtKB-KW"/>
</dbReference>